<feature type="domain" description="4Fe-4S ferredoxin-type" evidence="13">
    <location>
        <begin position="681"/>
        <end position="710"/>
    </location>
</feature>
<dbReference type="InterPro" id="IPR017900">
    <property type="entry name" value="4Fe4S_Fe_S_CS"/>
</dbReference>
<feature type="site" description="Important for catalytic activity" evidence="11">
    <location>
        <position position="31"/>
    </location>
</feature>
<dbReference type="Pfam" id="PF01855">
    <property type="entry name" value="POR_N"/>
    <property type="match status" value="1"/>
</dbReference>
<comment type="similarity">
    <text evidence="1 9">Belongs to the pyruvate:ferredoxin/flavodoxin oxidoreductase family.</text>
</comment>
<evidence type="ECO:0000256" key="5">
    <source>
        <dbReference type="ARBA" id="ARBA00022982"/>
    </source>
</evidence>
<dbReference type="Gene3D" id="3.40.50.970">
    <property type="match status" value="2"/>
</dbReference>
<evidence type="ECO:0000256" key="2">
    <source>
        <dbReference type="ARBA" id="ARBA00022448"/>
    </source>
</evidence>
<evidence type="ECO:0000256" key="4">
    <source>
        <dbReference type="ARBA" id="ARBA00022723"/>
    </source>
</evidence>
<dbReference type="InterPro" id="IPR009014">
    <property type="entry name" value="Transketo_C/PFOR_II"/>
</dbReference>
<comment type="cofactor">
    <cofactor evidence="12">
        <name>[4Fe-4S] cluster</name>
        <dbReference type="ChEBI" id="CHEBI:49883"/>
    </cofactor>
    <text evidence="12">Binds 3 [4Fe-4S] clusters per subunit.</text>
</comment>
<dbReference type="SUPFAM" id="SSF54862">
    <property type="entry name" value="4Fe-4S ferredoxins"/>
    <property type="match status" value="1"/>
</dbReference>
<keyword evidence="8 12" id="KW-0411">Iron-sulfur</keyword>
<feature type="binding site" evidence="10">
    <location>
        <position position="64"/>
    </location>
    <ligand>
        <name>thiamine diphosphate</name>
        <dbReference type="ChEBI" id="CHEBI:58937"/>
    </ligand>
</feature>
<dbReference type="FunFam" id="3.40.920.10:FF:000001">
    <property type="entry name" value="Pyruvate:ferredoxin (Flavodoxin) oxidoreductase"/>
    <property type="match status" value="1"/>
</dbReference>
<reference evidence="15 17" key="2">
    <citation type="submission" date="2016-10" db="EMBL/GenBank/DDBJ databases">
        <authorList>
            <person name="de Groot N.N."/>
        </authorList>
    </citation>
    <scope>NUCLEOTIDE SEQUENCE [LARGE SCALE GENOMIC DNA]</scope>
    <source>
        <strain evidence="15 17">WG7</strain>
    </source>
</reference>
<feature type="binding site" evidence="12">
    <location>
        <position position="696"/>
    </location>
    <ligand>
        <name>[4Fe-4S] cluster</name>
        <dbReference type="ChEBI" id="CHEBI:49883"/>
        <label>1</label>
    </ligand>
</feature>
<dbReference type="Pfam" id="PF12838">
    <property type="entry name" value="Fer4_7"/>
    <property type="match status" value="1"/>
</dbReference>
<dbReference type="InterPro" id="IPR011766">
    <property type="entry name" value="TPP_enzyme_TPP-bd"/>
</dbReference>
<dbReference type="Pfam" id="PF17147">
    <property type="entry name" value="PFOR_II"/>
    <property type="match status" value="1"/>
</dbReference>
<feature type="binding site" evidence="10">
    <location>
        <position position="840"/>
    </location>
    <ligand>
        <name>thiamine diphosphate</name>
        <dbReference type="ChEBI" id="CHEBI:58937"/>
    </ligand>
</feature>
<dbReference type="Pfam" id="PF02775">
    <property type="entry name" value="TPP_enzyme_C"/>
    <property type="match status" value="1"/>
</dbReference>
<dbReference type="Proteomes" id="UP000324896">
    <property type="component" value="Unassembled WGS sequence"/>
</dbReference>
<evidence type="ECO:0000313" key="16">
    <source>
        <dbReference type="EMBL" id="TDS33907.1"/>
    </source>
</evidence>
<evidence type="ECO:0000256" key="6">
    <source>
        <dbReference type="ARBA" id="ARBA00023002"/>
    </source>
</evidence>
<dbReference type="Gene3D" id="3.40.920.10">
    <property type="entry name" value="Pyruvate-ferredoxin oxidoreductase, PFOR, domain III"/>
    <property type="match status" value="1"/>
</dbReference>
<dbReference type="CDD" id="cd07034">
    <property type="entry name" value="TPP_PYR_PFOR_IOR-alpha_like"/>
    <property type="match status" value="1"/>
</dbReference>
<dbReference type="GO" id="GO:0019164">
    <property type="term" value="F:pyruvate synthase activity"/>
    <property type="evidence" value="ECO:0007669"/>
    <property type="project" value="UniProtKB-EC"/>
</dbReference>
<evidence type="ECO:0000256" key="12">
    <source>
        <dbReference type="PIRSR" id="PIRSR000159-50"/>
    </source>
</evidence>
<dbReference type="SMART" id="SM00890">
    <property type="entry name" value="EKR"/>
    <property type="match status" value="1"/>
</dbReference>
<keyword evidence="2 9" id="KW-0813">Transport</keyword>
<dbReference type="Pfam" id="PF10371">
    <property type="entry name" value="EKR"/>
    <property type="match status" value="1"/>
</dbReference>
<dbReference type="FunFam" id="3.40.50.970:FF:000041">
    <property type="entry name" value="Pyruvate:ferredoxin (Flavodoxin) oxidoreductase"/>
    <property type="match status" value="1"/>
</dbReference>
<dbReference type="PROSITE" id="PS00198">
    <property type="entry name" value="4FE4S_FER_1"/>
    <property type="match status" value="1"/>
</dbReference>
<dbReference type="InterPro" id="IPR002880">
    <property type="entry name" value="Pyrv_Fd/Flavodoxin_OxRdtase_N"/>
</dbReference>
<evidence type="ECO:0000256" key="7">
    <source>
        <dbReference type="ARBA" id="ARBA00023004"/>
    </source>
</evidence>
<dbReference type="PANTHER" id="PTHR32154:SF0">
    <property type="entry name" value="PYRUVATE-FLAVODOXIN OXIDOREDUCTASE-RELATED"/>
    <property type="match status" value="1"/>
</dbReference>
<evidence type="ECO:0000256" key="9">
    <source>
        <dbReference type="PIRNR" id="PIRNR000159"/>
    </source>
</evidence>
<dbReference type="SUPFAM" id="SSF53323">
    <property type="entry name" value="Pyruvate-ferredoxin oxidoreductase, PFOR, domain III"/>
    <property type="match status" value="1"/>
</dbReference>
<feature type="binding site" evidence="10">
    <location>
        <begin position="992"/>
        <end position="997"/>
    </location>
    <ligand>
        <name>thiamine diphosphate</name>
        <dbReference type="ChEBI" id="CHEBI:58937"/>
    </ligand>
</feature>
<evidence type="ECO:0000256" key="8">
    <source>
        <dbReference type="ARBA" id="ARBA00023014"/>
    </source>
</evidence>
<keyword evidence="4 12" id="KW-0479">Metal-binding</keyword>
<organism evidence="14 19">
    <name type="scientific">Halanaerobium congolense</name>
    <dbReference type="NCBI Taxonomy" id="54121"/>
    <lineage>
        <taxon>Bacteria</taxon>
        <taxon>Bacillati</taxon>
        <taxon>Bacillota</taxon>
        <taxon>Clostridia</taxon>
        <taxon>Halanaerobiales</taxon>
        <taxon>Halanaerobiaceae</taxon>
        <taxon>Halanaerobium</taxon>
    </lineage>
</organism>
<proteinExistence type="inferred from homology"/>
<dbReference type="InterPro" id="IPR019752">
    <property type="entry name" value="Pyrv/ketoisovalerate_OxRed_cat"/>
</dbReference>
<dbReference type="GO" id="GO:0051539">
    <property type="term" value="F:4 iron, 4 sulfur cluster binding"/>
    <property type="evidence" value="ECO:0007669"/>
    <property type="project" value="UniProtKB-KW"/>
</dbReference>
<comment type="catalytic activity">
    <reaction evidence="9">
        <text>2 oxidized [2Fe-2S]-[ferredoxin] + pyruvate + CoA = 2 reduced [2Fe-2S]-[ferredoxin] + acetyl-CoA + CO2 + H(+)</text>
        <dbReference type="Rhea" id="RHEA:12765"/>
        <dbReference type="Rhea" id="RHEA-COMP:10000"/>
        <dbReference type="Rhea" id="RHEA-COMP:10001"/>
        <dbReference type="ChEBI" id="CHEBI:15361"/>
        <dbReference type="ChEBI" id="CHEBI:15378"/>
        <dbReference type="ChEBI" id="CHEBI:16526"/>
        <dbReference type="ChEBI" id="CHEBI:33737"/>
        <dbReference type="ChEBI" id="CHEBI:33738"/>
        <dbReference type="ChEBI" id="CHEBI:57287"/>
        <dbReference type="ChEBI" id="CHEBI:57288"/>
        <dbReference type="EC" id="1.2.7.1"/>
    </reaction>
</comment>
<dbReference type="GO" id="GO:0030976">
    <property type="term" value="F:thiamine pyrophosphate binding"/>
    <property type="evidence" value="ECO:0007669"/>
    <property type="project" value="InterPro"/>
</dbReference>
<feature type="site" description="Important for catalytic activity" evidence="11">
    <location>
        <position position="114"/>
    </location>
</feature>
<reference evidence="14 19" key="1">
    <citation type="submission" date="2016-10" db="EMBL/GenBank/DDBJ databases">
        <authorList>
            <person name="Varghese N."/>
            <person name="Submissions S."/>
        </authorList>
    </citation>
    <scope>NUCLEOTIDE SEQUENCE [LARGE SCALE GENOMIC DNA]</scope>
    <source>
        <strain evidence="14 19">WG10</strain>
    </source>
</reference>
<dbReference type="Gene3D" id="3.40.50.920">
    <property type="match status" value="1"/>
</dbReference>
<dbReference type="SMR" id="A0A1G6IR51"/>
<feature type="binding site" evidence="12">
    <location>
        <position position="840"/>
    </location>
    <ligand>
        <name>[4Fe-4S] cluster</name>
        <dbReference type="ChEBI" id="CHEBI:49883"/>
        <label>3</label>
    </ligand>
</feature>
<dbReference type="GO" id="GO:0006979">
    <property type="term" value="P:response to oxidative stress"/>
    <property type="evidence" value="ECO:0007669"/>
    <property type="project" value="TreeGrafter"/>
</dbReference>
<gene>
    <name evidence="16" type="ORF">BY453_10363</name>
    <name evidence="14" type="ORF">SAMN04488597_10263</name>
    <name evidence="15" type="ORF">SAMN04515654_1135</name>
</gene>
<dbReference type="SUPFAM" id="SSF52922">
    <property type="entry name" value="TK C-terminal domain-like"/>
    <property type="match status" value="1"/>
</dbReference>
<dbReference type="GO" id="GO:0005506">
    <property type="term" value="F:iron ion binding"/>
    <property type="evidence" value="ECO:0007669"/>
    <property type="project" value="InterPro"/>
</dbReference>
<evidence type="ECO:0000313" key="14">
    <source>
        <dbReference type="EMBL" id="SDC08948.1"/>
    </source>
</evidence>
<dbReference type="SUPFAM" id="SSF52518">
    <property type="entry name" value="Thiamin diphosphate-binding fold (THDP-binding)"/>
    <property type="match status" value="2"/>
</dbReference>
<reference evidence="16 18" key="3">
    <citation type="submission" date="2019-03" db="EMBL/GenBank/DDBJ databases">
        <title>Deep subsurface shale carbon reservoir microbial communities from Ohio and West Virginia, USA.</title>
        <authorList>
            <person name="Wrighton K."/>
        </authorList>
    </citation>
    <scope>NUCLEOTIDE SEQUENCE [LARGE SCALE GENOMIC DNA]</scope>
    <source>
        <strain evidence="16 18">UTICA-S4D12</strain>
    </source>
</reference>
<dbReference type="InterPro" id="IPR002869">
    <property type="entry name" value="Pyrv_flavodox_OxRed_cen"/>
</dbReference>
<feature type="binding site" evidence="12">
    <location>
        <position position="1072"/>
    </location>
    <ligand>
        <name>[4Fe-4S] cluster</name>
        <dbReference type="ChEBI" id="CHEBI:49883"/>
        <label>3</label>
    </ligand>
</feature>
<dbReference type="FunFam" id="3.40.50.970:FF:000012">
    <property type="entry name" value="Pyruvate:ferredoxin (Flavodoxin) oxidoreductase"/>
    <property type="match status" value="1"/>
</dbReference>
<dbReference type="Gene3D" id="4.10.780.10">
    <property type="entry name" value="Pyruvate-flavodoxin oxidoreductase, EKR domain"/>
    <property type="match status" value="1"/>
</dbReference>
<dbReference type="Proteomes" id="UP000198945">
    <property type="component" value="Unassembled WGS sequence"/>
</dbReference>
<evidence type="ECO:0000313" key="17">
    <source>
        <dbReference type="Proteomes" id="UP000198945"/>
    </source>
</evidence>
<feature type="binding site" evidence="12">
    <location>
        <position position="749"/>
    </location>
    <ligand>
        <name>[4Fe-4S] cluster</name>
        <dbReference type="ChEBI" id="CHEBI:49883"/>
        <label>2</label>
    </ligand>
</feature>
<keyword evidence="3 12" id="KW-0004">4Fe-4S</keyword>
<feature type="binding site" evidence="10">
    <location>
        <position position="31"/>
    </location>
    <ligand>
        <name>pyruvate</name>
        <dbReference type="ChEBI" id="CHEBI:15361"/>
    </ligand>
</feature>
<dbReference type="InterPro" id="IPR019456">
    <property type="entry name" value="Pyrv-flavodox_OxRtase_EKR"/>
</dbReference>
<evidence type="ECO:0000256" key="11">
    <source>
        <dbReference type="PIRSR" id="PIRSR000159-2"/>
    </source>
</evidence>
<dbReference type="Gene3D" id="3.30.70.20">
    <property type="match status" value="1"/>
</dbReference>
<dbReference type="InterPro" id="IPR037112">
    <property type="entry name" value="Pyrv-flavodox_OxR_EKR_sf"/>
</dbReference>
<dbReference type="RefSeq" id="WP_089716917.1">
    <property type="nucleotide sequence ID" value="NZ_FMYT01000002.1"/>
</dbReference>
<accession>A0A1G6IR51</accession>
<feature type="binding site" evidence="12">
    <location>
        <position position="752"/>
    </location>
    <ligand>
        <name>[4Fe-4S] cluster</name>
        <dbReference type="ChEBI" id="CHEBI:49883"/>
        <label>2</label>
    </ligand>
</feature>
<feature type="binding site" evidence="12">
    <location>
        <position position="815"/>
    </location>
    <ligand>
        <name>[4Fe-4S] cluster</name>
        <dbReference type="ChEBI" id="CHEBI:49883"/>
        <label>3</label>
    </ligand>
</feature>
<feature type="binding site" evidence="10">
    <location>
        <position position="817"/>
    </location>
    <ligand>
        <name>thiamine diphosphate</name>
        <dbReference type="ChEBI" id="CHEBI:58937"/>
    </ligand>
</feature>
<name>A0A1G6IR51_9FIRM</name>
<evidence type="ECO:0000256" key="10">
    <source>
        <dbReference type="PIRSR" id="PIRSR000159-1"/>
    </source>
</evidence>
<feature type="binding site" evidence="12">
    <location>
        <position position="812"/>
    </location>
    <ligand>
        <name>[4Fe-4S] cluster</name>
        <dbReference type="ChEBI" id="CHEBI:49883"/>
        <label>3</label>
    </ligand>
</feature>
<evidence type="ECO:0000259" key="13">
    <source>
        <dbReference type="PROSITE" id="PS51379"/>
    </source>
</evidence>
<feature type="binding site" evidence="12">
    <location>
        <position position="700"/>
    </location>
    <ligand>
        <name>[4Fe-4S] cluster</name>
        <dbReference type="ChEBI" id="CHEBI:49883"/>
        <label>2</label>
    </ligand>
</feature>
<dbReference type="InterPro" id="IPR011895">
    <property type="entry name" value="Pyrv_flavodox_OxRed"/>
</dbReference>
<protein>
    <recommendedName>
        <fullName evidence="9">Pyruvate:ferredoxin oxidoreductase</fullName>
        <ecNumber evidence="9">1.2.7.1</ecNumber>
    </recommendedName>
    <alternativeName>
        <fullName evidence="9">Pyruvate synthase</fullName>
    </alternativeName>
</protein>
<evidence type="ECO:0000256" key="3">
    <source>
        <dbReference type="ARBA" id="ARBA00022485"/>
    </source>
</evidence>
<dbReference type="Pfam" id="PF01558">
    <property type="entry name" value="POR"/>
    <property type="match status" value="1"/>
</dbReference>
<dbReference type="NCBIfam" id="TIGR02176">
    <property type="entry name" value="pyruv_ox_red"/>
    <property type="match status" value="1"/>
</dbReference>
<keyword evidence="14" id="KW-0670">Pyruvate</keyword>
<dbReference type="Proteomes" id="UP000295758">
    <property type="component" value="Unassembled WGS sequence"/>
</dbReference>
<feature type="domain" description="4Fe-4S ferredoxin-type" evidence="13">
    <location>
        <begin position="737"/>
        <end position="766"/>
    </location>
</feature>
<evidence type="ECO:0000313" key="18">
    <source>
        <dbReference type="Proteomes" id="UP000295758"/>
    </source>
</evidence>
<dbReference type="InterPro" id="IPR017896">
    <property type="entry name" value="4Fe4S_Fe-S-bd"/>
</dbReference>
<feature type="binding site" evidence="12">
    <location>
        <position position="756"/>
    </location>
    <ligand>
        <name>[4Fe-4S] cluster</name>
        <dbReference type="ChEBI" id="CHEBI:49883"/>
        <label>1</label>
    </ligand>
</feature>
<feature type="binding site" evidence="10">
    <location>
        <position position="114"/>
    </location>
    <ligand>
        <name>pyruvate</name>
        <dbReference type="ChEBI" id="CHEBI:15361"/>
    </ligand>
</feature>
<dbReference type="EC" id="1.2.7.1" evidence="9"/>
<sequence length="1177" mass="129824">MAKQMKTMDGNTAAAHVAYAFTDVAAIYPITPSSPMAELVDSWSANGRKNIFDQEVKLTEMQSEGGASGAVHGSLAAGALTTTFTASQGLLLMLPNMYKIAGEQLPGVFHVSARTVATHALSIFGDHSDVMATRQTGTAMLASGSVQEVMDLAGVAHLASIKSSIPFVHFFDGFRTSHEYQKIEVLDYDDLAELVDYGKVSEFRHRALNPERPKTMGTAQNPDIFFQAREACNSFYEPIPDIVEDYMQEISELTGREYHPFNYVGAEDAKYIIVAMGSATDTIEETVKYLVDQGEKVGLIKVRLYRPFSEKYFMKALPETAEKIAVLDRTKEPGALGEPLYEDVRSLFYDHEKRPVIVGGRYGLSSKDTTPTHFKAVFDNLKEDKPKNGFTLAINDDVTHTSLEPKEHINTSPEGTVRCKFWGLGSDGTVGANKNAIKIIGDNTDKYAQAYFSYDSKKSGGVTVSHLRFGDQPIKSTYLIDEADYVACHNESYVDKFDMVQDLHDGGSFVLNCTWSKDQLAKNIPAKMKKYIADHDINFYTINAVDIAQEVGLGQRINMVMQTAFFKVADIIPVDEAVEYLKEAIQKSYGHKGDKIVEMNNKAVDKALDALVKIDVPAEWSSAEAAEEKEEENVPAFVKDVLRVVNAQKGDELPVSTFVGREDGHFPPGLSKYEKRGIAINVPDWLSDKCIQCNQCSLACPHAVIRPFLLDEEEAANAPEGFETLDANGKQLEGLQYKIQVSPYDCTGCGVCADVCPADALEMTSFAEMAAKEADNWDYAINEVSIKDDLMNPVNIKGSQFQQPLLEFHGACAGCGETAYAKLVTQLFGERMIIANATGCSSIWGGSAPVSVYTTNEEGYGPAWGNSLFEDNAEYGYGMFLANQQIRAKIADLMEEAIELDLDPKLTELMKEMLANYNDGEKTKEIKKEMMPLLAKYSENEVIAEIVDRKEFITRKSQWIFGGDGWAYDIGYGGLDHVLASGDDVNVLVFDTEVYSNTGGQSSKATPTAAAAKFAASGKKIKKKDLGQMAMTYGYVYVAQIALGANMNQAIKAIAEAEAYDGPSIVIAYAPCISHGLKAGMGCSVSQEKDAVKSGFWHLFRFNPELKKEGENPFIMDSKEPTESFRDYLLSEVRFSSLQKTFPELAEDLFEKAAEDAEERYQSYKRLENAYAPKDEE</sequence>
<feature type="binding site" evidence="12">
    <location>
        <position position="746"/>
    </location>
    <ligand>
        <name>[4Fe-4S] cluster</name>
        <dbReference type="ChEBI" id="CHEBI:49883"/>
        <label>2</label>
    </ligand>
</feature>
<dbReference type="AlphaFoldDB" id="A0A1G6IR51"/>
<keyword evidence="7 12" id="KW-0408">Iron</keyword>
<feature type="site" description="Important for catalytic activity" evidence="11">
    <location>
        <position position="64"/>
    </location>
</feature>
<dbReference type="GO" id="GO:0022900">
    <property type="term" value="P:electron transport chain"/>
    <property type="evidence" value="ECO:0007669"/>
    <property type="project" value="InterPro"/>
</dbReference>
<feature type="site" description="Important for catalytic activity" evidence="11">
    <location>
        <position position="997"/>
    </location>
</feature>
<feature type="binding site" evidence="10">
    <location>
        <begin position="963"/>
        <end position="966"/>
    </location>
    <ligand>
        <name>thiamine diphosphate</name>
        <dbReference type="ChEBI" id="CHEBI:58937"/>
    </ligand>
</feature>
<dbReference type="InterPro" id="IPR050722">
    <property type="entry name" value="Pyruvate:ferred/Flavod_OxRd"/>
</dbReference>
<dbReference type="EMBL" id="SOAA01000003">
    <property type="protein sequence ID" value="TDS33907.1"/>
    <property type="molecule type" value="Genomic_DNA"/>
</dbReference>
<dbReference type="EMBL" id="FNEH01000013">
    <property type="protein sequence ID" value="SDI72743.1"/>
    <property type="molecule type" value="Genomic_DNA"/>
</dbReference>
<feature type="binding site" evidence="12">
    <location>
        <position position="693"/>
    </location>
    <ligand>
        <name>[4Fe-4S] cluster</name>
        <dbReference type="ChEBI" id="CHEBI:49883"/>
        <label>1</label>
    </ligand>
</feature>
<dbReference type="InterPro" id="IPR033412">
    <property type="entry name" value="PFOR_II"/>
</dbReference>
<dbReference type="InterPro" id="IPR029061">
    <property type="entry name" value="THDP-binding"/>
</dbReference>
<feature type="binding site" evidence="12">
    <location>
        <position position="690"/>
    </location>
    <ligand>
        <name>[4Fe-4S] cluster</name>
        <dbReference type="ChEBI" id="CHEBI:49883"/>
        <label>1</label>
    </ligand>
</feature>
<evidence type="ECO:0000256" key="1">
    <source>
        <dbReference type="ARBA" id="ARBA00009032"/>
    </source>
</evidence>
<dbReference type="CDD" id="cd03377">
    <property type="entry name" value="TPP_PFOR_PNO"/>
    <property type="match status" value="1"/>
</dbReference>
<evidence type="ECO:0000313" key="19">
    <source>
        <dbReference type="Proteomes" id="UP000324896"/>
    </source>
</evidence>
<evidence type="ECO:0000313" key="15">
    <source>
        <dbReference type="EMBL" id="SDI72743.1"/>
    </source>
</evidence>
<dbReference type="PIRSF" id="PIRSF000159">
    <property type="entry name" value="NifJ"/>
    <property type="match status" value="1"/>
</dbReference>
<keyword evidence="5 9" id="KW-0249">Electron transport</keyword>
<dbReference type="PROSITE" id="PS51379">
    <property type="entry name" value="4FE4S_FER_2"/>
    <property type="match status" value="2"/>
</dbReference>
<dbReference type="EMBL" id="FMYT01000002">
    <property type="protein sequence ID" value="SDC08948.1"/>
    <property type="molecule type" value="Genomic_DNA"/>
</dbReference>
<dbReference type="PANTHER" id="PTHR32154">
    <property type="entry name" value="PYRUVATE-FLAVODOXIN OXIDOREDUCTASE-RELATED"/>
    <property type="match status" value="1"/>
</dbReference>
<keyword evidence="6 9" id="KW-0560">Oxidoreductase</keyword>
<dbReference type="FunFam" id="3.30.70.20:FF:000022">
    <property type="entry name" value="Pyruvate:ferredoxin (Flavodoxin) oxidoreductase"/>
    <property type="match status" value="1"/>
</dbReference>
<dbReference type="FunFam" id="3.40.50.920:FF:000007">
    <property type="entry name" value="Pyruvate:ferredoxin (Flavodoxin) oxidoreductase"/>
    <property type="match status" value="1"/>
</dbReference>